<dbReference type="Proteomes" id="UP000467130">
    <property type="component" value="Chromosome"/>
</dbReference>
<evidence type="ECO:0000256" key="1">
    <source>
        <dbReference type="ARBA" id="ARBA00001933"/>
    </source>
</evidence>
<dbReference type="InterPro" id="IPR016454">
    <property type="entry name" value="Cysteine_dSase"/>
</dbReference>
<dbReference type="EMBL" id="AP022587">
    <property type="protein sequence ID" value="BBY23444.1"/>
    <property type="molecule type" value="Genomic_DNA"/>
</dbReference>
<keyword evidence="5" id="KW-0663">Pyridoxal phosphate</keyword>
<sequence>MTGFVPTPATSTVGGVYLDYASTTPLHPAAAHAVTAGALLVGNPSSRHGVGRAAAGALESARQSVARLLGVCASEVVLTSGGTEANAIALWATFAAHRFAGHLVTTAIEHPSVLENARALAELGVETTVVNATRSGHIEVSAIARALRPETVLVSVMHANNHTGAIQPVTEIAALAARNGVAFYCDAVQTAGKLDLAALAASAPLVSVSAHKFGGPRGIGALAVGSGHRMSPLMRGGPQEGRRRTGTENLLGAIGMAAAADVCLARMSPEGRAHIRARRHQLIEGLVRLGGVYPNASGPILEEIVSLRFDWVCGDALAEELDLRGIYVSAGSAGDAESGSHVLAAMGLSTQDARSTIRFSLGPEVSQDDIDRVVSETAQAVTRLRGVAGIRSAALL</sequence>
<dbReference type="PIRSF" id="PIRSF005572">
    <property type="entry name" value="NifS"/>
    <property type="match status" value="1"/>
</dbReference>
<comment type="similarity">
    <text evidence="2">Belongs to the class-V pyridoxal-phosphate-dependent aminotransferase family. NifS/IscS subfamily.</text>
</comment>
<dbReference type="GO" id="GO:0008483">
    <property type="term" value="F:transaminase activity"/>
    <property type="evidence" value="ECO:0007669"/>
    <property type="project" value="UniProtKB-KW"/>
</dbReference>
<dbReference type="InterPro" id="IPR015421">
    <property type="entry name" value="PyrdxlP-dep_Trfase_major"/>
</dbReference>
<dbReference type="PANTHER" id="PTHR11601">
    <property type="entry name" value="CYSTEINE DESULFURYLASE FAMILY MEMBER"/>
    <property type="match status" value="1"/>
</dbReference>
<evidence type="ECO:0000256" key="3">
    <source>
        <dbReference type="ARBA" id="ARBA00022679"/>
    </source>
</evidence>
<dbReference type="PANTHER" id="PTHR11601:SF34">
    <property type="entry name" value="CYSTEINE DESULFURASE"/>
    <property type="match status" value="1"/>
</dbReference>
<dbReference type="GO" id="GO:0046872">
    <property type="term" value="F:metal ion binding"/>
    <property type="evidence" value="ECO:0007669"/>
    <property type="project" value="UniProtKB-KW"/>
</dbReference>
<keyword evidence="6" id="KW-0408">Iron</keyword>
<keyword evidence="4" id="KW-0479">Metal-binding</keyword>
<keyword evidence="11" id="KW-1185">Reference proteome</keyword>
<dbReference type="InterPro" id="IPR015422">
    <property type="entry name" value="PyrdxlP-dep_Trfase_small"/>
</dbReference>
<dbReference type="KEGG" id="msto:MSTO_36490"/>
<protein>
    <submittedName>
        <fullName evidence="10">Putative aminotransferase/cysteine desulfhydrase</fullName>
    </submittedName>
</protein>
<dbReference type="Gene3D" id="3.40.640.10">
    <property type="entry name" value="Type I PLP-dependent aspartate aminotransferase-like (Major domain)"/>
    <property type="match status" value="1"/>
</dbReference>
<dbReference type="InterPro" id="IPR000192">
    <property type="entry name" value="Aminotrans_V_dom"/>
</dbReference>
<proteinExistence type="inferred from homology"/>
<dbReference type="Pfam" id="PF00266">
    <property type="entry name" value="Aminotran_5"/>
    <property type="match status" value="1"/>
</dbReference>
<organism evidence="10 11">
    <name type="scientific">Mycobacterium stomatepiae</name>
    <dbReference type="NCBI Taxonomy" id="470076"/>
    <lineage>
        <taxon>Bacteria</taxon>
        <taxon>Bacillati</taxon>
        <taxon>Actinomycetota</taxon>
        <taxon>Actinomycetes</taxon>
        <taxon>Mycobacteriales</taxon>
        <taxon>Mycobacteriaceae</taxon>
        <taxon>Mycobacterium</taxon>
        <taxon>Mycobacterium simiae complex</taxon>
    </lineage>
</organism>
<comment type="cofactor">
    <cofactor evidence="1">
        <name>pyridoxal 5'-phosphate</name>
        <dbReference type="ChEBI" id="CHEBI:597326"/>
    </cofactor>
</comment>
<evidence type="ECO:0000256" key="8">
    <source>
        <dbReference type="ARBA" id="ARBA00050776"/>
    </source>
</evidence>
<evidence type="ECO:0000256" key="7">
    <source>
        <dbReference type="ARBA" id="ARBA00023014"/>
    </source>
</evidence>
<reference evidence="10 11" key="1">
    <citation type="journal article" date="2019" name="Emerg. Microbes Infect.">
        <title>Comprehensive subspecies identification of 175 nontuberculous mycobacteria species based on 7547 genomic profiles.</title>
        <authorList>
            <person name="Matsumoto Y."/>
            <person name="Kinjo T."/>
            <person name="Motooka D."/>
            <person name="Nabeya D."/>
            <person name="Jung N."/>
            <person name="Uechi K."/>
            <person name="Horii T."/>
            <person name="Iida T."/>
            <person name="Fujita J."/>
            <person name="Nakamura S."/>
        </authorList>
    </citation>
    <scope>NUCLEOTIDE SEQUENCE [LARGE SCALE GENOMIC DNA]</scope>
    <source>
        <strain evidence="10 11">JCM 17783</strain>
    </source>
</reference>
<keyword evidence="7" id="KW-0411">Iron-sulfur</keyword>
<feature type="domain" description="Aminotransferase class V" evidence="9">
    <location>
        <begin position="16"/>
        <end position="373"/>
    </location>
</feature>
<dbReference type="AlphaFoldDB" id="A0A7I7QAV6"/>
<dbReference type="SUPFAM" id="SSF53383">
    <property type="entry name" value="PLP-dependent transferases"/>
    <property type="match status" value="1"/>
</dbReference>
<dbReference type="Gene3D" id="3.90.1150.10">
    <property type="entry name" value="Aspartate Aminotransferase, domain 1"/>
    <property type="match status" value="1"/>
</dbReference>
<dbReference type="GO" id="GO:0051536">
    <property type="term" value="F:iron-sulfur cluster binding"/>
    <property type="evidence" value="ECO:0007669"/>
    <property type="project" value="UniProtKB-KW"/>
</dbReference>
<evidence type="ECO:0000256" key="2">
    <source>
        <dbReference type="ARBA" id="ARBA00006490"/>
    </source>
</evidence>
<evidence type="ECO:0000256" key="5">
    <source>
        <dbReference type="ARBA" id="ARBA00022898"/>
    </source>
</evidence>
<evidence type="ECO:0000313" key="11">
    <source>
        <dbReference type="Proteomes" id="UP000467130"/>
    </source>
</evidence>
<evidence type="ECO:0000256" key="4">
    <source>
        <dbReference type="ARBA" id="ARBA00022723"/>
    </source>
</evidence>
<keyword evidence="10" id="KW-0032">Aminotransferase</keyword>
<accession>A0A7I7QAV6</accession>
<comment type="catalytic activity">
    <reaction evidence="8">
        <text>(sulfur carrier)-H + L-cysteine = (sulfur carrier)-SH + L-alanine</text>
        <dbReference type="Rhea" id="RHEA:43892"/>
        <dbReference type="Rhea" id="RHEA-COMP:14737"/>
        <dbReference type="Rhea" id="RHEA-COMP:14739"/>
        <dbReference type="ChEBI" id="CHEBI:29917"/>
        <dbReference type="ChEBI" id="CHEBI:35235"/>
        <dbReference type="ChEBI" id="CHEBI:57972"/>
        <dbReference type="ChEBI" id="CHEBI:64428"/>
        <dbReference type="EC" id="2.8.1.7"/>
    </reaction>
</comment>
<name>A0A7I7QAV6_9MYCO</name>
<evidence type="ECO:0000256" key="6">
    <source>
        <dbReference type="ARBA" id="ARBA00023004"/>
    </source>
</evidence>
<dbReference type="InterPro" id="IPR015424">
    <property type="entry name" value="PyrdxlP-dep_Trfase"/>
</dbReference>
<gene>
    <name evidence="10" type="ORF">MSTO_36490</name>
</gene>
<evidence type="ECO:0000259" key="9">
    <source>
        <dbReference type="Pfam" id="PF00266"/>
    </source>
</evidence>
<keyword evidence="3 10" id="KW-0808">Transferase</keyword>
<evidence type="ECO:0000313" key="10">
    <source>
        <dbReference type="EMBL" id="BBY23444.1"/>
    </source>
</evidence>
<dbReference type="GO" id="GO:0031071">
    <property type="term" value="F:cysteine desulfurase activity"/>
    <property type="evidence" value="ECO:0007669"/>
    <property type="project" value="UniProtKB-EC"/>
</dbReference>